<comment type="caution">
    <text evidence="5">The sequence shown here is derived from an EMBL/GenBank/DDBJ whole genome shotgun (WGS) entry which is preliminary data.</text>
</comment>
<dbReference type="PANTHER" id="PTHR12132:SF1">
    <property type="entry name" value="DNA REPAIR PROTEIN RAD52 HOMOLOG"/>
    <property type="match status" value="1"/>
</dbReference>
<dbReference type="InterPro" id="IPR042525">
    <property type="entry name" value="Rad52_Rad59_Rad22_sf"/>
</dbReference>
<proteinExistence type="inferred from homology"/>
<keyword evidence="3" id="KW-0233">DNA recombination</keyword>
<name>A0A834MTZ4_VESVU</name>
<organism evidence="5 6">
    <name type="scientific">Vespula vulgaris</name>
    <name type="common">Yellow jacket</name>
    <name type="synonym">Wasp</name>
    <dbReference type="NCBI Taxonomy" id="7454"/>
    <lineage>
        <taxon>Eukaryota</taxon>
        <taxon>Metazoa</taxon>
        <taxon>Ecdysozoa</taxon>
        <taxon>Arthropoda</taxon>
        <taxon>Hexapoda</taxon>
        <taxon>Insecta</taxon>
        <taxon>Pterygota</taxon>
        <taxon>Neoptera</taxon>
        <taxon>Endopterygota</taxon>
        <taxon>Hymenoptera</taxon>
        <taxon>Apocrita</taxon>
        <taxon>Aculeata</taxon>
        <taxon>Vespoidea</taxon>
        <taxon>Vespidae</taxon>
        <taxon>Vespinae</taxon>
        <taxon>Vespula</taxon>
    </lineage>
</organism>
<evidence type="ECO:0000313" key="5">
    <source>
        <dbReference type="EMBL" id="KAF7383614.1"/>
    </source>
</evidence>
<gene>
    <name evidence="5" type="ORF">HZH66_012964</name>
</gene>
<dbReference type="GO" id="GO:0005634">
    <property type="term" value="C:nucleus"/>
    <property type="evidence" value="ECO:0007669"/>
    <property type="project" value="TreeGrafter"/>
</dbReference>
<dbReference type="GO" id="GO:0000724">
    <property type="term" value="P:double-strand break repair via homologous recombination"/>
    <property type="evidence" value="ECO:0007669"/>
    <property type="project" value="TreeGrafter"/>
</dbReference>
<dbReference type="Proteomes" id="UP000614350">
    <property type="component" value="Unassembled WGS sequence"/>
</dbReference>
<dbReference type="Pfam" id="PF04098">
    <property type="entry name" value="Rad52_Rad22"/>
    <property type="match status" value="1"/>
</dbReference>
<dbReference type="InterPro" id="IPR007232">
    <property type="entry name" value="Rad52_Rad59_Rad22"/>
</dbReference>
<evidence type="ECO:0000313" key="6">
    <source>
        <dbReference type="Proteomes" id="UP000614350"/>
    </source>
</evidence>
<evidence type="ECO:0000256" key="2">
    <source>
        <dbReference type="ARBA" id="ARBA00022763"/>
    </source>
</evidence>
<keyword evidence="2" id="KW-0227">DNA damage</keyword>
<dbReference type="InterPro" id="IPR041247">
    <property type="entry name" value="Rad52_fam"/>
</dbReference>
<dbReference type="GO" id="GO:0006312">
    <property type="term" value="P:mitotic recombination"/>
    <property type="evidence" value="ECO:0007669"/>
    <property type="project" value="TreeGrafter"/>
</dbReference>
<comment type="similarity">
    <text evidence="1">Belongs to the RAD52 family.</text>
</comment>
<dbReference type="GO" id="GO:0045002">
    <property type="term" value="P:double-strand break repair via single-strand annealing"/>
    <property type="evidence" value="ECO:0007669"/>
    <property type="project" value="TreeGrafter"/>
</dbReference>
<dbReference type="SUPFAM" id="SSF54768">
    <property type="entry name" value="dsRNA-binding domain-like"/>
    <property type="match status" value="1"/>
</dbReference>
<dbReference type="Gene3D" id="3.30.390.80">
    <property type="entry name" value="DNA repair protein Rad52/59/22"/>
    <property type="match status" value="1"/>
</dbReference>
<dbReference type="AlphaFoldDB" id="A0A834MTZ4"/>
<protein>
    <submittedName>
        <fullName evidence="5">Uncharacterized protein</fullName>
    </submittedName>
</protein>
<dbReference type="PANTHER" id="PTHR12132">
    <property type="entry name" value="DNA REPAIR AND RECOMBINATION PROTEIN RAD52, RAD59"/>
    <property type="match status" value="1"/>
</dbReference>
<accession>A0A834MTZ4</accession>
<sequence>MSTNINDYPSCIKIPNTKQDHKTIQQYQTKESLPLAVQQKKITRVNNALLSLANQIFGEEKWSYSITNQTLDFVDSAWGIYIVGCYTLIKIQLHSGIFHEDMGYSIKEGSVKGEAIHCARLASYNDALIKVLCSFGGKIKIETEQLAKELSNSLTLSKNKLSPPVSHDINETKEKEETVVENTNNPLCQIPEVSKSNINNISSNNDESCMKNQLTSKPNIVADQEDMNNKKLSIEEIMRQERKRKQMEKQMEYRRLMKEKELKGK</sequence>
<dbReference type="EMBL" id="JACSEA010000017">
    <property type="protein sequence ID" value="KAF7383614.1"/>
    <property type="molecule type" value="Genomic_DNA"/>
</dbReference>
<keyword evidence="6" id="KW-1185">Reference proteome</keyword>
<reference evidence="5" key="1">
    <citation type="journal article" date="2020" name="G3 (Bethesda)">
        <title>High-Quality Assemblies for Three Invasive Social Wasps from the &lt;i&gt;Vespula&lt;/i&gt; Genus.</title>
        <authorList>
            <person name="Harrop T.W.R."/>
            <person name="Guhlin J."/>
            <person name="McLaughlin G.M."/>
            <person name="Permina E."/>
            <person name="Stockwell P."/>
            <person name="Gilligan J."/>
            <person name="Le Lec M.F."/>
            <person name="Gruber M.A.M."/>
            <person name="Quinn O."/>
            <person name="Lovegrove M."/>
            <person name="Duncan E.J."/>
            <person name="Remnant E.J."/>
            <person name="Van Eeckhoven J."/>
            <person name="Graham B."/>
            <person name="Knapp R.A."/>
            <person name="Langford K.W."/>
            <person name="Kronenberg Z."/>
            <person name="Press M.O."/>
            <person name="Eacker S.M."/>
            <person name="Wilson-Rankin E.E."/>
            <person name="Purcell J."/>
            <person name="Lester P.J."/>
            <person name="Dearden P.K."/>
        </authorList>
    </citation>
    <scope>NUCLEOTIDE SEQUENCE</scope>
    <source>
        <strain evidence="5">Marl-1</strain>
    </source>
</reference>
<evidence type="ECO:0000256" key="3">
    <source>
        <dbReference type="ARBA" id="ARBA00023172"/>
    </source>
</evidence>
<evidence type="ECO:0000256" key="4">
    <source>
        <dbReference type="ARBA" id="ARBA00023204"/>
    </source>
</evidence>
<keyword evidence="4" id="KW-0234">DNA repair</keyword>
<evidence type="ECO:0000256" key="1">
    <source>
        <dbReference type="ARBA" id="ARBA00006638"/>
    </source>
</evidence>